<dbReference type="Proteomes" id="UP000472879">
    <property type="component" value="Unassembled WGS sequence"/>
</dbReference>
<evidence type="ECO:0000313" key="2">
    <source>
        <dbReference type="EMBL" id="MRH08495.1"/>
    </source>
</evidence>
<dbReference type="AlphaFoldDB" id="A0A6L5P1U7"/>
<organism evidence="1 3">
    <name type="scientific">Limosilactobacillus reuteri</name>
    <name type="common">Lactobacillus reuteri</name>
    <dbReference type="NCBI Taxonomy" id="1598"/>
    <lineage>
        <taxon>Bacteria</taxon>
        <taxon>Bacillati</taxon>
        <taxon>Bacillota</taxon>
        <taxon>Bacilli</taxon>
        <taxon>Lactobacillales</taxon>
        <taxon>Lactobacillaceae</taxon>
        <taxon>Limosilactobacillus</taxon>
    </lineage>
</organism>
<proteinExistence type="predicted"/>
<evidence type="ECO:0000313" key="3">
    <source>
        <dbReference type="Proteomes" id="UP000472879"/>
    </source>
</evidence>
<dbReference type="RefSeq" id="WP_153704653.1">
    <property type="nucleotide sequence ID" value="NZ_WJNA01000005.1"/>
</dbReference>
<protein>
    <submittedName>
        <fullName evidence="1">Uncharacterized protein</fullName>
    </submittedName>
</protein>
<gene>
    <name evidence="1" type="ORF">GIX81_03100</name>
    <name evidence="2" type="ORF">GIX81_03350</name>
</gene>
<dbReference type="EMBL" id="WJNA01000005">
    <property type="protein sequence ID" value="MRH08445.1"/>
    <property type="molecule type" value="Genomic_DNA"/>
</dbReference>
<dbReference type="EMBL" id="WJNA01000005">
    <property type="protein sequence ID" value="MRH08495.1"/>
    <property type="molecule type" value="Genomic_DNA"/>
</dbReference>
<sequence length="144" mass="16400">MKKLLKTLFLILGTVMISITLLIGNIHSSSTSYPNITTKFNVDKMSSYNEDNLFTSVTLKKFYVIGVTTDNVNQYRLVLTPKPNSNQYFYMTTSKHKKISVGQKITVKGQLNGRLTIPDDKYNRHLQSNVLNKNATMVLVKSYK</sequence>
<comment type="caution">
    <text evidence="1">The sequence shown here is derived from an EMBL/GenBank/DDBJ whole genome shotgun (WGS) entry which is preliminary data.</text>
</comment>
<name>A0A6L5P1U7_LIMRT</name>
<evidence type="ECO:0000313" key="1">
    <source>
        <dbReference type="EMBL" id="MRH08445.1"/>
    </source>
</evidence>
<reference evidence="1 3" key="1">
    <citation type="submission" date="2019-11" db="EMBL/GenBank/DDBJ databases">
        <title>Draft genome sequence of 12 host-associated Lactobacillus reuteri rodent strains.</title>
        <authorList>
            <person name="Zhang S."/>
            <person name="Ozcam M."/>
            <person name="Van Pijkeren J.P."/>
        </authorList>
    </citation>
    <scope>NUCLEOTIDE SEQUENCE [LARGE SCALE GENOMIC DNA]</scope>
    <source>
        <strain evidence="1 3">Lr4020</strain>
    </source>
</reference>
<accession>A0A6L5P1U7</accession>